<sequence>MTSHVFHVLELNSLQPNETVINFPFENRENPNQNQSQLATTPTEIPSVLSPWIPSEKLKTLQLKFELYILAQYPCVPCSFCGKLMYSEKSKWIQKDPNYQYPLIKNYPNMSFIYNPNPPPNRIPVCNTCHTNPLRNYPPYLKKYLSQCNGIIKDFLNVQHDNQFKI</sequence>
<evidence type="ECO:0000313" key="2">
    <source>
        <dbReference type="Proteomes" id="UP000266861"/>
    </source>
</evidence>
<name>A0A397J2H0_9GLOM</name>
<accession>A0A397J2H0</accession>
<reference evidence="1 2" key="1">
    <citation type="submission" date="2018-08" db="EMBL/GenBank/DDBJ databases">
        <title>Genome and evolution of the arbuscular mycorrhizal fungus Diversispora epigaea (formerly Glomus versiforme) and its bacterial endosymbionts.</title>
        <authorList>
            <person name="Sun X."/>
            <person name="Fei Z."/>
            <person name="Harrison M."/>
        </authorList>
    </citation>
    <scope>NUCLEOTIDE SEQUENCE [LARGE SCALE GENOMIC DNA]</scope>
    <source>
        <strain evidence="1 2">IT104</strain>
    </source>
</reference>
<organism evidence="1 2">
    <name type="scientific">Diversispora epigaea</name>
    <dbReference type="NCBI Taxonomy" id="1348612"/>
    <lineage>
        <taxon>Eukaryota</taxon>
        <taxon>Fungi</taxon>
        <taxon>Fungi incertae sedis</taxon>
        <taxon>Mucoromycota</taxon>
        <taxon>Glomeromycotina</taxon>
        <taxon>Glomeromycetes</taxon>
        <taxon>Diversisporales</taxon>
        <taxon>Diversisporaceae</taxon>
        <taxon>Diversispora</taxon>
    </lineage>
</organism>
<dbReference type="Proteomes" id="UP000266861">
    <property type="component" value="Unassembled WGS sequence"/>
</dbReference>
<evidence type="ECO:0000313" key="1">
    <source>
        <dbReference type="EMBL" id="RHZ81122.1"/>
    </source>
</evidence>
<dbReference type="AlphaFoldDB" id="A0A397J2H0"/>
<proteinExistence type="predicted"/>
<protein>
    <submittedName>
        <fullName evidence="1">Uncharacterized protein</fullName>
    </submittedName>
</protein>
<comment type="caution">
    <text evidence="1">The sequence shown here is derived from an EMBL/GenBank/DDBJ whole genome shotgun (WGS) entry which is preliminary data.</text>
</comment>
<dbReference type="EMBL" id="PQFF01000115">
    <property type="protein sequence ID" value="RHZ81122.1"/>
    <property type="molecule type" value="Genomic_DNA"/>
</dbReference>
<gene>
    <name evidence="1" type="ORF">Glove_123g27</name>
</gene>
<dbReference type="OrthoDB" id="10588393at2759"/>
<keyword evidence="2" id="KW-1185">Reference proteome</keyword>